<evidence type="ECO:0000256" key="1">
    <source>
        <dbReference type="SAM" id="MobiDB-lite"/>
    </source>
</evidence>
<evidence type="ECO:0000256" key="2">
    <source>
        <dbReference type="SAM" id="Phobius"/>
    </source>
</evidence>
<gene>
    <name evidence="3" type="ORF">EIN_117910</name>
</gene>
<dbReference type="RefSeq" id="XP_004258988.1">
    <property type="nucleotide sequence ID" value="XM_004258940.1"/>
</dbReference>
<sequence>MSTTSTTTTTATTTRQQFLTVGTGKGQGMTTKGRSTKGTTHDRRSKKSKKGLSKGGPSKGSGSLSNQDILEDLNKTPIGLYTFLISIILPCATVVGCTKLRSQDRREKLWAIANLILGIGFVFIAVVVVVLYLIFEL</sequence>
<feature type="compositionally biased region" description="Basic residues" evidence="1">
    <location>
        <begin position="43"/>
        <end position="52"/>
    </location>
</feature>
<dbReference type="Proteomes" id="UP000014680">
    <property type="component" value="Unassembled WGS sequence"/>
</dbReference>
<feature type="region of interest" description="Disordered" evidence="1">
    <location>
        <begin position="1"/>
        <end position="66"/>
    </location>
</feature>
<evidence type="ECO:0000313" key="4">
    <source>
        <dbReference type="Proteomes" id="UP000014680"/>
    </source>
</evidence>
<protein>
    <submittedName>
        <fullName evidence="3">Uncharacterized protein</fullName>
    </submittedName>
</protein>
<dbReference type="VEuPathDB" id="AmoebaDB:EIN_117910"/>
<proteinExistence type="predicted"/>
<dbReference type="OrthoDB" id="30645at2759"/>
<feature type="transmembrane region" description="Helical" evidence="2">
    <location>
        <begin position="109"/>
        <end position="135"/>
    </location>
</feature>
<dbReference type="AlphaFoldDB" id="L7FMX5"/>
<keyword evidence="4" id="KW-1185">Reference proteome</keyword>
<keyword evidence="2" id="KW-0812">Transmembrane</keyword>
<dbReference type="EMBL" id="KB206391">
    <property type="protein sequence ID" value="ELP92217.1"/>
    <property type="molecule type" value="Genomic_DNA"/>
</dbReference>
<feature type="transmembrane region" description="Helical" evidence="2">
    <location>
        <begin position="78"/>
        <end position="97"/>
    </location>
</feature>
<keyword evidence="2" id="KW-1133">Transmembrane helix</keyword>
<reference evidence="3 4" key="1">
    <citation type="submission" date="2012-10" db="EMBL/GenBank/DDBJ databases">
        <authorList>
            <person name="Zafar N."/>
            <person name="Inman J."/>
            <person name="Hall N."/>
            <person name="Lorenzi H."/>
            <person name="Caler E."/>
        </authorList>
    </citation>
    <scope>NUCLEOTIDE SEQUENCE [LARGE SCALE GENOMIC DNA]</scope>
    <source>
        <strain evidence="3 4">IP1</strain>
    </source>
</reference>
<keyword evidence="2" id="KW-0472">Membrane</keyword>
<organism evidence="3 4">
    <name type="scientific">Entamoeba invadens IP1</name>
    <dbReference type="NCBI Taxonomy" id="370355"/>
    <lineage>
        <taxon>Eukaryota</taxon>
        <taxon>Amoebozoa</taxon>
        <taxon>Evosea</taxon>
        <taxon>Archamoebae</taxon>
        <taxon>Mastigamoebida</taxon>
        <taxon>Entamoebidae</taxon>
        <taxon>Entamoeba</taxon>
    </lineage>
</organism>
<name>L7FMX5_ENTIV</name>
<dbReference type="KEGG" id="eiv:EIN_117910"/>
<accession>L7FMX5</accession>
<evidence type="ECO:0000313" key="3">
    <source>
        <dbReference type="EMBL" id="ELP92217.1"/>
    </source>
</evidence>
<feature type="compositionally biased region" description="Low complexity" evidence="1">
    <location>
        <begin position="1"/>
        <end position="14"/>
    </location>
</feature>
<dbReference type="GeneID" id="14891189"/>